<reference evidence="2" key="1">
    <citation type="journal article" date="2019" name="Int. J. Syst. Evol. Microbiol.">
        <title>The Global Catalogue of Microorganisms (GCM) 10K type strain sequencing project: providing services to taxonomists for standard genome sequencing and annotation.</title>
        <authorList>
            <consortium name="The Broad Institute Genomics Platform"/>
            <consortium name="The Broad Institute Genome Sequencing Center for Infectious Disease"/>
            <person name="Wu L."/>
            <person name="Ma J."/>
        </authorList>
    </citation>
    <scope>NUCLEOTIDE SEQUENCE [LARGE SCALE GENOMIC DNA]</scope>
    <source>
        <strain evidence="2">CCUG 58127</strain>
    </source>
</reference>
<comment type="caution">
    <text evidence="1">The sequence shown here is derived from an EMBL/GenBank/DDBJ whole genome shotgun (WGS) entry which is preliminary data.</text>
</comment>
<dbReference type="CDD" id="cd03062">
    <property type="entry name" value="TRX_Fd_Sucrase"/>
    <property type="match status" value="1"/>
</dbReference>
<dbReference type="InterPro" id="IPR036249">
    <property type="entry name" value="Thioredoxin-like_sf"/>
</dbReference>
<dbReference type="SUPFAM" id="SSF52833">
    <property type="entry name" value="Thioredoxin-like"/>
    <property type="match status" value="1"/>
</dbReference>
<sequence length="298" mass="32162">MTRPASFRCAAEAVARGDRQAGTAARAHGWVVIEHPGPWPFGGFAELDLSAEVKHVVRHAAQAAGMRILLIRRHGRQIADREGVWGVLRYDAKGDHRQEWGTWSDESDLPQIAAAIERPGSTGLPPVLLVCTHGVHDACCAIRGRPVARALSEKWPNDTWECSHVGGDRYAANVLVAPDGIYFGEVAPDEAIEAVALLRGGLVAADHLRGYTDLAAPAQYAVAEVLRRFGPAGRHAIQVTSATRNGDRWTVLLECAAPLPSRLEVVLRFYAEPAARLTCLAPAPTRAIAYETVAVSVR</sequence>
<dbReference type="EMBL" id="JBHSWH010000001">
    <property type="protein sequence ID" value="MFC6705943.1"/>
    <property type="molecule type" value="Genomic_DNA"/>
</dbReference>
<dbReference type="Pfam" id="PF06999">
    <property type="entry name" value="Suc_Fer-like"/>
    <property type="match status" value="1"/>
</dbReference>
<organism evidence="1 2">
    <name type="scientific">Flexivirga alba</name>
    <dbReference type="NCBI Taxonomy" id="702742"/>
    <lineage>
        <taxon>Bacteria</taxon>
        <taxon>Bacillati</taxon>
        <taxon>Actinomycetota</taxon>
        <taxon>Actinomycetes</taxon>
        <taxon>Micrococcales</taxon>
        <taxon>Dermacoccaceae</taxon>
        <taxon>Flexivirga</taxon>
    </lineage>
</organism>
<name>A0ABW2AGA1_9MICO</name>
<dbReference type="RefSeq" id="WP_382401538.1">
    <property type="nucleotide sequence ID" value="NZ_JBHSWH010000001.1"/>
</dbReference>
<protein>
    <submittedName>
        <fullName evidence="1">Sucrase ferredoxin</fullName>
    </submittedName>
</protein>
<keyword evidence="2" id="KW-1185">Reference proteome</keyword>
<evidence type="ECO:0000313" key="2">
    <source>
        <dbReference type="Proteomes" id="UP001596298"/>
    </source>
</evidence>
<accession>A0ABW2AGA1</accession>
<dbReference type="Gene3D" id="3.40.30.10">
    <property type="entry name" value="Glutaredoxin"/>
    <property type="match status" value="1"/>
</dbReference>
<dbReference type="Proteomes" id="UP001596298">
    <property type="component" value="Unassembled WGS sequence"/>
</dbReference>
<proteinExistence type="predicted"/>
<dbReference type="InterPro" id="IPR009737">
    <property type="entry name" value="Aim32/Apd1-like"/>
</dbReference>
<evidence type="ECO:0000313" key="1">
    <source>
        <dbReference type="EMBL" id="MFC6705943.1"/>
    </source>
</evidence>
<gene>
    <name evidence="1" type="ORF">ACFQDH_11875</name>
</gene>